<gene>
    <name evidence="2" type="ORF">niasHT_037291</name>
</gene>
<feature type="region of interest" description="Disordered" evidence="1">
    <location>
        <begin position="68"/>
        <end position="87"/>
    </location>
</feature>
<dbReference type="Proteomes" id="UP001620626">
    <property type="component" value="Unassembled WGS sequence"/>
</dbReference>
<dbReference type="EMBL" id="JBICBT010001056">
    <property type="protein sequence ID" value="KAL3085550.1"/>
    <property type="molecule type" value="Genomic_DNA"/>
</dbReference>
<organism evidence="2 3">
    <name type="scientific">Heterodera trifolii</name>
    <dbReference type="NCBI Taxonomy" id="157864"/>
    <lineage>
        <taxon>Eukaryota</taxon>
        <taxon>Metazoa</taxon>
        <taxon>Ecdysozoa</taxon>
        <taxon>Nematoda</taxon>
        <taxon>Chromadorea</taxon>
        <taxon>Rhabditida</taxon>
        <taxon>Tylenchina</taxon>
        <taxon>Tylenchomorpha</taxon>
        <taxon>Tylenchoidea</taxon>
        <taxon>Heteroderidae</taxon>
        <taxon>Heteroderinae</taxon>
        <taxon>Heterodera</taxon>
    </lineage>
</organism>
<protein>
    <submittedName>
        <fullName evidence="2">Uncharacterized protein</fullName>
    </submittedName>
</protein>
<dbReference type="AlphaFoldDB" id="A0ABD2J4R5"/>
<name>A0ABD2J4R5_9BILA</name>
<evidence type="ECO:0000256" key="1">
    <source>
        <dbReference type="SAM" id="MobiDB-lite"/>
    </source>
</evidence>
<evidence type="ECO:0000313" key="2">
    <source>
        <dbReference type="EMBL" id="KAL3085550.1"/>
    </source>
</evidence>
<sequence>MDTPLNNERGLIGNKIGMFHHASHSLIKPSDQLHLSPDYATNDDDIKLLTENENKTVKEEAEMPFAKIPPFWHPKRTNSSKSHAGIDNTNEWHCRRTTATVLAS</sequence>
<keyword evidence="3" id="KW-1185">Reference proteome</keyword>
<accession>A0ABD2J4R5</accession>
<proteinExistence type="predicted"/>
<reference evidence="2 3" key="1">
    <citation type="submission" date="2024-10" db="EMBL/GenBank/DDBJ databases">
        <authorList>
            <person name="Kim D."/>
        </authorList>
    </citation>
    <scope>NUCLEOTIDE SEQUENCE [LARGE SCALE GENOMIC DNA]</scope>
    <source>
        <strain evidence="2">BH-2024</strain>
    </source>
</reference>
<evidence type="ECO:0000313" key="3">
    <source>
        <dbReference type="Proteomes" id="UP001620626"/>
    </source>
</evidence>
<comment type="caution">
    <text evidence="2">The sequence shown here is derived from an EMBL/GenBank/DDBJ whole genome shotgun (WGS) entry which is preliminary data.</text>
</comment>